<reference evidence="1 2" key="1">
    <citation type="submission" date="2017-09" db="EMBL/GenBank/DDBJ databases">
        <authorList>
            <person name="Ehlers B."/>
            <person name="Leendertz F.H."/>
        </authorList>
    </citation>
    <scope>NUCLEOTIDE SEQUENCE [LARGE SCALE GENOMIC DNA]</scope>
    <source>
        <strain evidence="1 2">DJ-1</strain>
    </source>
</reference>
<name>A0A2A3M0R3_PSEDL</name>
<dbReference type="EMBL" id="NTME01000023">
    <property type="protein sequence ID" value="PBJ93757.1"/>
    <property type="molecule type" value="Genomic_DNA"/>
</dbReference>
<comment type="caution">
    <text evidence="1">The sequence shown here is derived from an EMBL/GenBank/DDBJ whole genome shotgun (WGS) entry which is preliminary data.</text>
</comment>
<dbReference type="AlphaFoldDB" id="A0A2A3M0R3"/>
<evidence type="ECO:0000313" key="2">
    <source>
        <dbReference type="Proteomes" id="UP000218102"/>
    </source>
</evidence>
<dbReference type="Proteomes" id="UP000218102">
    <property type="component" value="Unassembled WGS sequence"/>
</dbReference>
<gene>
    <name evidence="1" type="ORF">CMV24_19755</name>
</gene>
<protein>
    <submittedName>
        <fullName evidence="1">Uncharacterized protein</fullName>
    </submittedName>
</protein>
<proteinExistence type="predicted"/>
<sequence>MQPGTFIQAHPGRTWNILEVFQVAGGQVESTAHKFDGKCILRDQAKRHFATLPHPPRRRFMALADRDRCTAKW</sequence>
<evidence type="ECO:0000313" key="1">
    <source>
        <dbReference type="EMBL" id="PBJ93757.1"/>
    </source>
</evidence>
<organism evidence="1 2">
    <name type="scientific">Pseudomonas plecoglossicida</name>
    <dbReference type="NCBI Taxonomy" id="70775"/>
    <lineage>
        <taxon>Bacteria</taxon>
        <taxon>Pseudomonadati</taxon>
        <taxon>Pseudomonadota</taxon>
        <taxon>Gammaproteobacteria</taxon>
        <taxon>Pseudomonadales</taxon>
        <taxon>Pseudomonadaceae</taxon>
        <taxon>Pseudomonas</taxon>
    </lineage>
</organism>
<accession>A0A2A3M0R3</accession>